<dbReference type="InterPro" id="IPR013815">
    <property type="entry name" value="ATP_grasp_subdomain_1"/>
</dbReference>
<keyword evidence="3" id="KW-1185">Reference proteome</keyword>
<reference evidence="2 3" key="1">
    <citation type="submission" date="2020-04" db="EMBL/GenBank/DDBJ databases">
        <title>Collinsella sp. KGMB02528 nov., an anaerobic actinobacterium isolated from human feces.</title>
        <authorList>
            <person name="Han K.-I."/>
            <person name="Eom M.K."/>
            <person name="Kim J.-S."/>
            <person name="Lee K.C."/>
            <person name="Suh M.K."/>
            <person name="Park S.-H."/>
            <person name="Lee J.H."/>
            <person name="Kang S.W."/>
            <person name="Park J.-E."/>
            <person name="Oh B.S."/>
            <person name="Yu S.Y."/>
            <person name="Choi S.-H."/>
            <person name="Lee D.H."/>
            <person name="Yoon H."/>
            <person name="Kim B.-Y."/>
            <person name="Lee J.H."/>
            <person name="Lee J.-S."/>
        </authorList>
    </citation>
    <scope>NUCLEOTIDE SEQUENCE [LARGE SCALE GENOMIC DNA]</scope>
    <source>
        <strain evidence="2 3">KGMB02528</strain>
    </source>
</reference>
<proteinExistence type="predicted"/>
<dbReference type="SUPFAM" id="SSF56059">
    <property type="entry name" value="Glutathione synthetase ATP-binding domain-like"/>
    <property type="match status" value="1"/>
</dbReference>
<name>A0A7X9UBF8_9ACTN</name>
<sequence length="338" mass="38103">MGKLGYIFRCIAHMDYGALFQTVGDCHDKSGKNRVWLFADVVKCGFKFGAGYKDYSLLEFYNMNDAQRATFVTRGVNNTIVRRLNNPEYYHLVDNKNEFYEFFNEYLHRGWLHFSTCSKEEFLAFMEGREQIIAKPSDLCCGQGVEKLKVADFDSLDALYDYLKGSGADLIEDVVVQHPAMAKIYPGSVNTIRVYTVRPEDGEPHVIYACIRMGNSDRPVDNINAGGMYAVVDLETGKIAGPACDKEFHVYERHPRSGTELPGYQIPMWDKVMNLCHAAAAKIPGMGYVGWDVAITEDGPLFIEANNLPGHDAFPQMPSQAPDHIGFKPQFEKYLGKL</sequence>
<accession>A0A7X9UBF8</accession>
<dbReference type="GO" id="GO:0005524">
    <property type="term" value="F:ATP binding"/>
    <property type="evidence" value="ECO:0007669"/>
    <property type="project" value="InterPro"/>
</dbReference>
<dbReference type="Gene3D" id="3.30.1490.20">
    <property type="entry name" value="ATP-grasp fold, A domain"/>
    <property type="match status" value="1"/>
</dbReference>
<feature type="domain" description="Alpha-L-glutamate ligase-related protein ATP-grasp" evidence="1">
    <location>
        <begin position="158"/>
        <end position="319"/>
    </location>
</feature>
<dbReference type="Pfam" id="PF14397">
    <property type="entry name" value="ATPgrasp_ST"/>
    <property type="match status" value="1"/>
</dbReference>
<gene>
    <name evidence="2" type="ORF">HF320_03530</name>
</gene>
<dbReference type="EMBL" id="JABBCP010000002">
    <property type="protein sequence ID" value="NMF55403.1"/>
    <property type="molecule type" value="Genomic_DNA"/>
</dbReference>
<dbReference type="Proteomes" id="UP000546970">
    <property type="component" value="Unassembled WGS sequence"/>
</dbReference>
<protein>
    <recommendedName>
        <fullName evidence="1">Alpha-L-glutamate ligase-related protein ATP-grasp domain-containing protein</fullName>
    </recommendedName>
</protein>
<comment type="caution">
    <text evidence="2">The sequence shown here is derived from an EMBL/GenBank/DDBJ whole genome shotgun (WGS) entry which is preliminary data.</text>
</comment>
<evidence type="ECO:0000259" key="1">
    <source>
        <dbReference type="Pfam" id="PF14397"/>
    </source>
</evidence>
<evidence type="ECO:0000313" key="2">
    <source>
        <dbReference type="EMBL" id="NMF55403.1"/>
    </source>
</evidence>
<organism evidence="2 3">
    <name type="scientific">Collinsella acetigenes</name>
    <dbReference type="NCBI Taxonomy" id="2713419"/>
    <lineage>
        <taxon>Bacteria</taxon>
        <taxon>Bacillati</taxon>
        <taxon>Actinomycetota</taxon>
        <taxon>Coriobacteriia</taxon>
        <taxon>Coriobacteriales</taxon>
        <taxon>Coriobacteriaceae</taxon>
        <taxon>Collinsella</taxon>
    </lineage>
</organism>
<dbReference type="AlphaFoldDB" id="A0A7X9UBF8"/>
<dbReference type="RefSeq" id="WP_169277090.1">
    <property type="nucleotide sequence ID" value="NZ_JABBCP010000002.1"/>
</dbReference>
<dbReference type="Gene3D" id="3.30.470.20">
    <property type="entry name" value="ATP-grasp fold, B domain"/>
    <property type="match status" value="1"/>
</dbReference>
<dbReference type="InterPro" id="IPR039523">
    <property type="entry name" value="RimK-rel_E_lig_ATP-grasp"/>
</dbReference>
<evidence type="ECO:0000313" key="3">
    <source>
        <dbReference type="Proteomes" id="UP000546970"/>
    </source>
</evidence>